<evidence type="ECO:0000313" key="1">
    <source>
        <dbReference type="EMBL" id="CAG8443987.1"/>
    </source>
</evidence>
<reference evidence="1" key="1">
    <citation type="submission" date="2021-06" db="EMBL/GenBank/DDBJ databases">
        <authorList>
            <person name="Kallberg Y."/>
            <person name="Tangrot J."/>
            <person name="Rosling A."/>
        </authorList>
    </citation>
    <scope>NUCLEOTIDE SEQUENCE</scope>
    <source>
        <strain evidence="1">28 12/20/2015</strain>
    </source>
</reference>
<sequence>MDSKLNIDTGTFTSSKKNNVLNQPDIVVISDTDEEPTLESTSNSFILGYEVLFALLCSLKSEYNSASNLENNSVLMDDLEHNDASINSLENKDEKPDDAKKAFGISNIQYAYGNPGTIRSIQKCLFLG</sequence>
<protein>
    <submittedName>
        <fullName evidence="1">3300_t:CDS:1</fullName>
    </submittedName>
</protein>
<evidence type="ECO:0000313" key="2">
    <source>
        <dbReference type="Proteomes" id="UP000789366"/>
    </source>
</evidence>
<gene>
    <name evidence="1" type="ORF">SPELUC_LOCUS379</name>
</gene>
<dbReference type="EMBL" id="CAJVPW010000129">
    <property type="protein sequence ID" value="CAG8443987.1"/>
    <property type="molecule type" value="Genomic_DNA"/>
</dbReference>
<dbReference type="Proteomes" id="UP000789366">
    <property type="component" value="Unassembled WGS sequence"/>
</dbReference>
<accession>A0ACA9JZV0</accession>
<organism evidence="1 2">
    <name type="scientific">Cetraspora pellucida</name>
    <dbReference type="NCBI Taxonomy" id="1433469"/>
    <lineage>
        <taxon>Eukaryota</taxon>
        <taxon>Fungi</taxon>
        <taxon>Fungi incertae sedis</taxon>
        <taxon>Mucoromycota</taxon>
        <taxon>Glomeromycotina</taxon>
        <taxon>Glomeromycetes</taxon>
        <taxon>Diversisporales</taxon>
        <taxon>Gigasporaceae</taxon>
        <taxon>Cetraspora</taxon>
    </lineage>
</organism>
<feature type="non-terminal residue" evidence="1">
    <location>
        <position position="128"/>
    </location>
</feature>
<comment type="caution">
    <text evidence="1">The sequence shown here is derived from an EMBL/GenBank/DDBJ whole genome shotgun (WGS) entry which is preliminary data.</text>
</comment>
<name>A0ACA9JZV0_9GLOM</name>
<keyword evidence="2" id="KW-1185">Reference proteome</keyword>
<proteinExistence type="predicted"/>